<reference evidence="11" key="1">
    <citation type="submission" date="2017-08" db="EMBL/GenBank/DDBJ databases">
        <authorList>
            <person name="Imhoff J.F."/>
            <person name="Rahn T."/>
            <person name="Kuenzel S."/>
            <person name="Neulinger S.C."/>
        </authorList>
    </citation>
    <scope>NUCLEOTIDE SEQUENCE</scope>
    <source>
        <strain evidence="11">DSM 11080</strain>
    </source>
</reference>
<keyword evidence="3" id="KW-0479">Metal-binding</keyword>
<dbReference type="InterPro" id="IPR017896">
    <property type="entry name" value="4Fe4S_Fe-S-bd"/>
</dbReference>
<feature type="region of interest" description="Disordered" evidence="8">
    <location>
        <begin position="304"/>
        <end position="347"/>
    </location>
</feature>
<protein>
    <submittedName>
        <fullName evidence="11">Quinol dehydrogenase ferredoxin subunit NapH</fullName>
    </submittedName>
</protein>
<dbReference type="InterPro" id="IPR017900">
    <property type="entry name" value="4Fe4S_Fe_S_CS"/>
</dbReference>
<dbReference type="PROSITE" id="PS51379">
    <property type="entry name" value="4FE4S_FER_2"/>
    <property type="match status" value="2"/>
</dbReference>
<feature type="domain" description="4Fe-4S ferredoxin-type" evidence="10">
    <location>
        <begin position="254"/>
        <end position="283"/>
    </location>
</feature>
<dbReference type="Pfam" id="PF12801">
    <property type="entry name" value="Fer4_5"/>
    <property type="match status" value="2"/>
</dbReference>
<keyword evidence="1" id="KW-0813">Transport</keyword>
<name>A0AAJ0XCV1_9GAMM</name>
<evidence type="ECO:0000313" key="12">
    <source>
        <dbReference type="Proteomes" id="UP001296776"/>
    </source>
</evidence>
<evidence type="ECO:0000259" key="10">
    <source>
        <dbReference type="PROSITE" id="PS51379"/>
    </source>
</evidence>
<keyword evidence="5" id="KW-0249">Electron transport</keyword>
<keyword evidence="9" id="KW-0812">Transmembrane</keyword>
<gene>
    <name evidence="11" type="ORF">CKO40_22345</name>
</gene>
<evidence type="ECO:0000313" key="11">
    <source>
        <dbReference type="EMBL" id="MBK1707197.1"/>
    </source>
</evidence>
<dbReference type="PANTHER" id="PTHR30176:SF3">
    <property type="entry name" value="FERREDOXIN-TYPE PROTEIN NAPH"/>
    <property type="match status" value="1"/>
</dbReference>
<sequence>MHDYPGQSATAEQGWLKAHKWLILRRTSQLGLLGLFLLGPIAGIWLVTGNLSASMTLDALPLTDPLLLAQSMLSGSLPVMSGLIGALIVLAFYALVGGRVFCSWVCPVNLVTDFAAELRRRWAIRASGRLSRQLRWWLLGLVLLFPLATGLMAWELVNPVTMMHRGLVFGGLWGMGLAWLVIAAVFLYDLFLVRRGWCRHLCPVGAFYGLIGAGAQIRVTAARREHCDDCMDCFEICPEPQVIKPALKGASLGLGPVIRSQDCTNCGRCIDVCSKDVFRFRLGRGSAVLPAAPASETAAVTAAIRRSSSRQSNRSGNPPISRSSNRSIHLTHSNAGNSANASTNATH</sequence>
<keyword evidence="6" id="KW-0408">Iron</keyword>
<dbReference type="AlphaFoldDB" id="A0AAJ0XCV1"/>
<dbReference type="SUPFAM" id="SSF54862">
    <property type="entry name" value="4Fe-4S ferredoxins"/>
    <property type="match status" value="1"/>
</dbReference>
<feature type="compositionally biased region" description="Low complexity" evidence="8">
    <location>
        <begin position="331"/>
        <end position="347"/>
    </location>
</feature>
<comment type="caution">
    <text evidence="11">The sequence shown here is derived from an EMBL/GenBank/DDBJ whole genome shotgun (WGS) entry which is preliminary data.</text>
</comment>
<dbReference type="NCBIfam" id="NF007013">
    <property type="entry name" value="PRK09477.1"/>
    <property type="match status" value="1"/>
</dbReference>
<dbReference type="EMBL" id="NRSJ01000070">
    <property type="protein sequence ID" value="MBK1707197.1"/>
    <property type="molecule type" value="Genomic_DNA"/>
</dbReference>
<evidence type="ECO:0000256" key="4">
    <source>
        <dbReference type="ARBA" id="ARBA00022737"/>
    </source>
</evidence>
<feature type="transmembrane region" description="Helical" evidence="9">
    <location>
        <begin position="166"/>
        <end position="191"/>
    </location>
</feature>
<evidence type="ECO:0000256" key="5">
    <source>
        <dbReference type="ARBA" id="ARBA00022982"/>
    </source>
</evidence>
<keyword evidence="12" id="KW-1185">Reference proteome</keyword>
<dbReference type="Gene3D" id="3.30.70.20">
    <property type="match status" value="1"/>
</dbReference>
<feature type="compositionally biased region" description="Polar residues" evidence="8">
    <location>
        <begin position="316"/>
        <end position="330"/>
    </location>
</feature>
<evidence type="ECO:0000256" key="8">
    <source>
        <dbReference type="SAM" id="MobiDB-lite"/>
    </source>
</evidence>
<dbReference type="GO" id="GO:0051539">
    <property type="term" value="F:4 iron, 4 sulfur cluster binding"/>
    <property type="evidence" value="ECO:0007669"/>
    <property type="project" value="UniProtKB-KW"/>
</dbReference>
<evidence type="ECO:0000256" key="3">
    <source>
        <dbReference type="ARBA" id="ARBA00022723"/>
    </source>
</evidence>
<keyword evidence="7" id="KW-0411">Iron-sulfur</keyword>
<evidence type="ECO:0000256" key="6">
    <source>
        <dbReference type="ARBA" id="ARBA00023004"/>
    </source>
</evidence>
<evidence type="ECO:0000256" key="1">
    <source>
        <dbReference type="ARBA" id="ARBA00022448"/>
    </source>
</evidence>
<keyword evidence="4" id="KW-0677">Repeat</keyword>
<dbReference type="NCBIfam" id="TIGR02163">
    <property type="entry name" value="napH"/>
    <property type="match status" value="1"/>
</dbReference>
<feature type="transmembrane region" description="Helical" evidence="9">
    <location>
        <begin position="134"/>
        <end position="154"/>
    </location>
</feature>
<feature type="domain" description="4Fe-4S ferredoxin-type" evidence="10">
    <location>
        <begin position="218"/>
        <end position="248"/>
    </location>
</feature>
<dbReference type="InterPro" id="IPR051684">
    <property type="entry name" value="Electron_Trans/Redox"/>
</dbReference>
<feature type="compositionally biased region" description="Low complexity" evidence="8">
    <location>
        <begin position="304"/>
        <end position="315"/>
    </location>
</feature>
<dbReference type="Proteomes" id="UP001296776">
    <property type="component" value="Unassembled WGS sequence"/>
</dbReference>
<accession>A0AAJ0XCV1</accession>
<evidence type="ECO:0000256" key="9">
    <source>
        <dbReference type="SAM" id="Phobius"/>
    </source>
</evidence>
<dbReference type="InterPro" id="IPR011886">
    <property type="entry name" value="NapH_MauN"/>
</dbReference>
<reference evidence="11" key="2">
    <citation type="journal article" date="2020" name="Microorganisms">
        <title>Osmotic Adaptation and Compatible Solute Biosynthesis of Phototrophic Bacteria as Revealed from Genome Analyses.</title>
        <authorList>
            <person name="Imhoff J.F."/>
            <person name="Rahn T."/>
            <person name="Kunzel S."/>
            <person name="Keller A."/>
            <person name="Neulinger S.C."/>
        </authorList>
    </citation>
    <scope>NUCLEOTIDE SEQUENCE</scope>
    <source>
        <strain evidence="11">DSM 11080</strain>
    </source>
</reference>
<dbReference type="Pfam" id="PF12838">
    <property type="entry name" value="Fer4_7"/>
    <property type="match status" value="1"/>
</dbReference>
<dbReference type="GO" id="GO:0005886">
    <property type="term" value="C:plasma membrane"/>
    <property type="evidence" value="ECO:0007669"/>
    <property type="project" value="TreeGrafter"/>
</dbReference>
<evidence type="ECO:0000256" key="7">
    <source>
        <dbReference type="ARBA" id="ARBA00023014"/>
    </source>
</evidence>
<dbReference type="GO" id="GO:0046872">
    <property type="term" value="F:metal ion binding"/>
    <property type="evidence" value="ECO:0007669"/>
    <property type="project" value="UniProtKB-KW"/>
</dbReference>
<keyword evidence="9" id="KW-1133">Transmembrane helix</keyword>
<dbReference type="RefSeq" id="WP_200348677.1">
    <property type="nucleotide sequence ID" value="NZ_NRSJ01000070.1"/>
</dbReference>
<dbReference type="PROSITE" id="PS00198">
    <property type="entry name" value="4FE4S_FER_1"/>
    <property type="match status" value="1"/>
</dbReference>
<feature type="transmembrane region" description="Helical" evidence="9">
    <location>
        <begin position="68"/>
        <end position="95"/>
    </location>
</feature>
<evidence type="ECO:0000256" key="2">
    <source>
        <dbReference type="ARBA" id="ARBA00022485"/>
    </source>
</evidence>
<feature type="transmembrane region" description="Helical" evidence="9">
    <location>
        <begin position="30"/>
        <end position="48"/>
    </location>
</feature>
<keyword evidence="2" id="KW-0004">4Fe-4S</keyword>
<dbReference type="PANTHER" id="PTHR30176">
    <property type="entry name" value="FERREDOXIN-TYPE PROTEIN NAPH"/>
    <property type="match status" value="1"/>
</dbReference>
<organism evidence="11 12">
    <name type="scientific">Halochromatium glycolicum</name>
    <dbReference type="NCBI Taxonomy" id="85075"/>
    <lineage>
        <taxon>Bacteria</taxon>
        <taxon>Pseudomonadati</taxon>
        <taxon>Pseudomonadota</taxon>
        <taxon>Gammaproteobacteria</taxon>
        <taxon>Chromatiales</taxon>
        <taxon>Chromatiaceae</taxon>
        <taxon>Halochromatium</taxon>
    </lineage>
</organism>
<proteinExistence type="predicted"/>
<keyword evidence="9" id="KW-0472">Membrane</keyword>